<dbReference type="AlphaFoldDB" id="A0A6M4GT72"/>
<dbReference type="InterPro" id="IPR036737">
    <property type="entry name" value="OmpA-like_sf"/>
</dbReference>
<evidence type="ECO:0000256" key="6">
    <source>
        <dbReference type="ARBA" id="ARBA00023288"/>
    </source>
</evidence>
<evidence type="ECO:0000256" key="7">
    <source>
        <dbReference type="ARBA" id="ARBA00023306"/>
    </source>
</evidence>
<dbReference type="PANTHER" id="PTHR30329">
    <property type="entry name" value="STATOR ELEMENT OF FLAGELLAR MOTOR COMPLEX"/>
    <property type="match status" value="1"/>
</dbReference>
<sequence length="177" mass="19336">MQKAVLYIAVATVLAACGSTETKQDVPVRDTASTTTQPSANTAGNTSSMTNPRVAGNPLTDPSNILSKRSVFFDYDSNAVKDEFRPVVQAHSKYMTADKRDSKIRIEGNCDERGSREYNLALGQRRAEAVKKVMTVLGVQDGRIETVSFGEEKPQSQGHDEGAYAQNRRADIKYSGE</sequence>
<comment type="subcellular location">
    <subcellularLocation>
        <location evidence="8">Cell outer membrane</location>
        <topology evidence="8">Lipid-anchor</topology>
    </subcellularLocation>
</comment>
<dbReference type="SUPFAM" id="SSF103088">
    <property type="entry name" value="OmpA-like"/>
    <property type="match status" value="1"/>
</dbReference>
<evidence type="ECO:0000256" key="8">
    <source>
        <dbReference type="HAMAP-Rule" id="MF_02204"/>
    </source>
</evidence>
<dbReference type="GO" id="GO:0009279">
    <property type="term" value="C:cell outer membrane"/>
    <property type="evidence" value="ECO:0007669"/>
    <property type="project" value="UniProtKB-SubCell"/>
</dbReference>
<feature type="compositionally biased region" description="Basic and acidic residues" evidence="9">
    <location>
        <begin position="150"/>
        <end position="177"/>
    </location>
</feature>
<dbReference type="PROSITE" id="PS51257">
    <property type="entry name" value="PROKAR_LIPOPROTEIN"/>
    <property type="match status" value="1"/>
</dbReference>
<evidence type="ECO:0000256" key="2">
    <source>
        <dbReference type="ARBA" id="ARBA00022729"/>
    </source>
</evidence>
<dbReference type="InterPro" id="IPR006665">
    <property type="entry name" value="OmpA-like"/>
</dbReference>
<comment type="subunit">
    <text evidence="8">The Tol-Pal system is composed of five core proteins: the inner membrane proteins TolA, TolQ and TolR, the periplasmic protein TolB and the outer membrane protein Pal. They form a network linking the inner and outer membranes and the peptidoglycan layer.</text>
</comment>
<keyword evidence="5 8" id="KW-0998">Cell outer membrane</keyword>
<keyword evidence="12" id="KW-1185">Reference proteome</keyword>
<dbReference type="InterPro" id="IPR039001">
    <property type="entry name" value="Pal"/>
</dbReference>
<dbReference type="GO" id="GO:0051301">
    <property type="term" value="P:cell division"/>
    <property type="evidence" value="ECO:0007669"/>
    <property type="project" value="UniProtKB-UniRule"/>
</dbReference>
<dbReference type="EMBL" id="CP053069">
    <property type="protein sequence ID" value="QJR10306.1"/>
    <property type="molecule type" value="Genomic_DNA"/>
</dbReference>
<accession>A0A6M4GT72</accession>
<evidence type="ECO:0000256" key="4">
    <source>
        <dbReference type="ARBA" id="ARBA00023139"/>
    </source>
</evidence>
<keyword evidence="7 8" id="KW-0131">Cell cycle</keyword>
<evidence type="ECO:0000259" key="10">
    <source>
        <dbReference type="PROSITE" id="PS51123"/>
    </source>
</evidence>
<dbReference type="RefSeq" id="WP_171090716.1">
    <property type="nucleotide sequence ID" value="NZ_CP053069.1"/>
</dbReference>
<proteinExistence type="inferred from homology"/>
<dbReference type="KEGG" id="uru:DSM104443_01360"/>
<comment type="similarity">
    <text evidence="8">Belongs to the Pal lipoprotein family.</text>
</comment>
<protein>
    <recommendedName>
        <fullName evidence="8">Peptidoglycan-associated lipoprotein</fullName>
        <shortName evidence="8">PAL</shortName>
    </recommendedName>
</protein>
<dbReference type="Pfam" id="PF00691">
    <property type="entry name" value="OmpA"/>
    <property type="match status" value="1"/>
</dbReference>
<keyword evidence="2 8" id="KW-0732">Signal</keyword>
<keyword evidence="3 8" id="KW-0472">Membrane</keyword>
<evidence type="ECO:0000256" key="9">
    <source>
        <dbReference type="SAM" id="MobiDB-lite"/>
    </source>
</evidence>
<feature type="compositionally biased region" description="Polar residues" evidence="9">
    <location>
        <begin position="31"/>
        <end position="51"/>
    </location>
</feature>
<keyword evidence="6 8" id="KW-0449">Lipoprotein</keyword>
<dbReference type="PROSITE" id="PS51123">
    <property type="entry name" value="OMPA_2"/>
    <property type="match status" value="1"/>
</dbReference>
<feature type="region of interest" description="Disordered" evidence="9">
    <location>
        <begin position="147"/>
        <end position="177"/>
    </location>
</feature>
<evidence type="ECO:0000256" key="3">
    <source>
        <dbReference type="ARBA" id="ARBA00023136"/>
    </source>
</evidence>
<evidence type="ECO:0000256" key="5">
    <source>
        <dbReference type="ARBA" id="ARBA00023237"/>
    </source>
</evidence>
<dbReference type="Gene3D" id="3.30.1330.60">
    <property type="entry name" value="OmpA-like domain"/>
    <property type="match status" value="1"/>
</dbReference>
<evidence type="ECO:0000256" key="1">
    <source>
        <dbReference type="ARBA" id="ARBA00022618"/>
    </source>
</evidence>
<feature type="region of interest" description="Disordered" evidence="9">
    <location>
        <begin position="21"/>
        <end position="61"/>
    </location>
</feature>
<feature type="domain" description="OmpA-like" evidence="10">
    <location>
        <begin position="60"/>
        <end position="177"/>
    </location>
</feature>
<dbReference type="PRINTS" id="PR01021">
    <property type="entry name" value="OMPADOMAIN"/>
</dbReference>
<dbReference type="NCBIfam" id="TIGR02802">
    <property type="entry name" value="Pal_lipo"/>
    <property type="match status" value="1"/>
</dbReference>
<dbReference type="InterPro" id="IPR050330">
    <property type="entry name" value="Bact_OuterMem_StrucFunc"/>
</dbReference>
<reference evidence="11 12" key="1">
    <citation type="submission" date="2020-04" db="EMBL/GenBank/DDBJ databases">
        <title>Usitatibacter rugosus gen. nov., sp. nov. and Usitatibacter palustris sp. nov., novel members of Usitatibacteraceae fam. nov. within the order Nitrosomonadales isolated from soil.</title>
        <authorList>
            <person name="Huber K.J."/>
            <person name="Neumann-Schaal M."/>
            <person name="Geppert A."/>
            <person name="Luckner M."/>
            <person name="Wanner G."/>
            <person name="Overmann J."/>
        </authorList>
    </citation>
    <scope>NUCLEOTIDE SEQUENCE [LARGE SCALE GENOMIC DNA]</scope>
    <source>
        <strain evidence="11 12">0125_3</strain>
    </source>
</reference>
<dbReference type="PANTHER" id="PTHR30329:SF21">
    <property type="entry name" value="LIPOPROTEIN YIAD-RELATED"/>
    <property type="match status" value="1"/>
</dbReference>
<name>A0A6M4GT72_9PROT</name>
<gene>
    <name evidence="11" type="primary">pal_2</name>
    <name evidence="8" type="synonym">pal</name>
    <name evidence="11" type="ORF">DSM104443_01360</name>
</gene>
<organism evidence="11 12">
    <name type="scientific">Usitatibacter rugosus</name>
    <dbReference type="NCBI Taxonomy" id="2732067"/>
    <lineage>
        <taxon>Bacteria</taxon>
        <taxon>Pseudomonadati</taxon>
        <taxon>Pseudomonadota</taxon>
        <taxon>Betaproteobacteria</taxon>
        <taxon>Nitrosomonadales</taxon>
        <taxon>Usitatibacteraceae</taxon>
        <taxon>Usitatibacter</taxon>
    </lineage>
</organism>
<dbReference type="Proteomes" id="UP000501534">
    <property type="component" value="Chromosome"/>
</dbReference>
<keyword evidence="4 8" id="KW-0564">Palmitate</keyword>
<dbReference type="HAMAP" id="MF_02204">
    <property type="entry name" value="Pal"/>
    <property type="match status" value="1"/>
</dbReference>
<dbReference type="InterPro" id="IPR006664">
    <property type="entry name" value="OMP_bac"/>
</dbReference>
<evidence type="ECO:0000313" key="12">
    <source>
        <dbReference type="Proteomes" id="UP000501534"/>
    </source>
</evidence>
<dbReference type="InterPro" id="IPR014169">
    <property type="entry name" value="Pal_lipo_C"/>
</dbReference>
<evidence type="ECO:0000313" key="11">
    <source>
        <dbReference type="EMBL" id="QJR10306.1"/>
    </source>
</evidence>
<keyword evidence="1 8" id="KW-0132">Cell division</keyword>
<comment type="function">
    <text evidence="8">Part of the Tol-Pal system, which plays a role in outer membrane invagination during cell division and is important for maintaining outer membrane integrity.</text>
</comment>
<dbReference type="CDD" id="cd07185">
    <property type="entry name" value="OmpA_C-like"/>
    <property type="match status" value="1"/>
</dbReference>